<dbReference type="Proteomes" id="UP001468798">
    <property type="component" value="Unassembled WGS sequence"/>
</dbReference>
<organism evidence="6 7">
    <name type="scientific">Flavobacterium polysaccharolyticum</name>
    <dbReference type="NCBI Taxonomy" id="3133148"/>
    <lineage>
        <taxon>Bacteria</taxon>
        <taxon>Pseudomonadati</taxon>
        <taxon>Bacteroidota</taxon>
        <taxon>Flavobacteriia</taxon>
        <taxon>Flavobacteriales</taxon>
        <taxon>Flavobacteriaceae</taxon>
        <taxon>Flavobacterium</taxon>
    </lineage>
</organism>
<reference evidence="6 7" key="1">
    <citation type="submission" date="2024-03" db="EMBL/GenBank/DDBJ databases">
        <title>Two novel species of the genus Flavobacterium exhibiting potentially degradation of complex polysaccharides.</title>
        <authorList>
            <person name="Lian X."/>
        </authorList>
    </citation>
    <scope>NUCLEOTIDE SEQUENCE [LARGE SCALE GENOMIC DNA]</scope>
    <source>
        <strain evidence="6 7">N6</strain>
    </source>
</reference>
<evidence type="ECO:0000313" key="7">
    <source>
        <dbReference type="Proteomes" id="UP001468798"/>
    </source>
</evidence>
<keyword evidence="7" id="KW-1185">Reference proteome</keyword>
<gene>
    <name evidence="6" type="primary">rmuC</name>
    <name evidence="6" type="ORF">WFZ86_15790</name>
</gene>
<proteinExistence type="inferred from homology"/>
<keyword evidence="3 5" id="KW-0175">Coiled coil</keyword>
<dbReference type="PANTHER" id="PTHR30563:SF0">
    <property type="entry name" value="DNA RECOMBINATION PROTEIN RMUC"/>
    <property type="match status" value="1"/>
</dbReference>
<evidence type="ECO:0000256" key="4">
    <source>
        <dbReference type="ARBA" id="ARBA00023172"/>
    </source>
</evidence>
<dbReference type="InterPro" id="IPR003798">
    <property type="entry name" value="DNA_recombination_RmuC"/>
</dbReference>
<sequence>MSELFSFLLVFIVALGLGLFIGKLLFSARFDSQKISLEEKINAAQHLLQQQKEQALLDKTTFEKQLQSSLQEKEAIRNEKDSLAIQLSKKEVDFDNLLERHKEQKNEVELLQEKFTKEFENLANKILDEKSNKFTEQNKENMKNILSPLQDKIQLFEKKVEDTHKESIDYHAALRQQILGLREMNLQMSKETLNLTKALKGDSKMQGNWGELVLERVLEKSGLEKGREYEVQQSHITEAGNRVFPDVVINLPDGKKMIVDSKVSLTAYEKYINEEDDNIKATLLKEHVFSIKRHVDQLGEKNYHDLYQMESPDFVLLFIPIEPAFAIALNEDTTLYNKAFEKNIVIVTPSTLLATLRTIDSMWTNQKQQENAVEIARQAGALYDKFEGFVADLIKIGKKIDESKVEYGAAMNKLVDGKGNLIVSVEKLKKMGAKAKKALPENVLKRAENDINNLIN</sequence>
<protein>
    <submittedName>
        <fullName evidence="6">DNA recombination protein RmuC</fullName>
    </submittedName>
</protein>
<evidence type="ECO:0000256" key="1">
    <source>
        <dbReference type="ARBA" id="ARBA00003416"/>
    </source>
</evidence>
<dbReference type="EMBL" id="JBCGDP010000017">
    <property type="protein sequence ID" value="MEM0577964.1"/>
    <property type="molecule type" value="Genomic_DNA"/>
</dbReference>
<evidence type="ECO:0000256" key="3">
    <source>
        <dbReference type="ARBA" id="ARBA00023054"/>
    </source>
</evidence>
<evidence type="ECO:0000313" key="6">
    <source>
        <dbReference type="EMBL" id="MEM0577964.1"/>
    </source>
</evidence>
<comment type="function">
    <text evidence="1">Involved in DNA recombination.</text>
</comment>
<name>A0ABU9NRL6_9FLAO</name>
<dbReference type="PANTHER" id="PTHR30563">
    <property type="entry name" value="DNA RECOMBINATION PROTEIN RMUC"/>
    <property type="match status" value="1"/>
</dbReference>
<comment type="similarity">
    <text evidence="2">Belongs to the RmuC family.</text>
</comment>
<comment type="caution">
    <text evidence="6">The sequence shown here is derived from an EMBL/GenBank/DDBJ whole genome shotgun (WGS) entry which is preliminary data.</text>
</comment>
<feature type="coiled-coil region" evidence="5">
    <location>
        <begin position="34"/>
        <end position="118"/>
    </location>
</feature>
<keyword evidence="4" id="KW-0233">DNA recombination</keyword>
<dbReference type="RefSeq" id="WP_342692817.1">
    <property type="nucleotide sequence ID" value="NZ_JBCGDP010000017.1"/>
</dbReference>
<accession>A0ABU9NRL6</accession>
<dbReference type="Pfam" id="PF02646">
    <property type="entry name" value="RmuC"/>
    <property type="match status" value="1"/>
</dbReference>
<evidence type="ECO:0000256" key="2">
    <source>
        <dbReference type="ARBA" id="ARBA00009840"/>
    </source>
</evidence>
<evidence type="ECO:0000256" key="5">
    <source>
        <dbReference type="SAM" id="Coils"/>
    </source>
</evidence>